<keyword evidence="5 10" id="KW-0812">Transmembrane</keyword>
<dbReference type="GO" id="GO:0097250">
    <property type="term" value="P:mitochondrial respirasome assembly"/>
    <property type="evidence" value="ECO:0007669"/>
    <property type="project" value="TreeGrafter"/>
</dbReference>
<keyword evidence="8 10" id="KW-0472">Membrane</keyword>
<protein>
    <recommendedName>
        <fullName evidence="11">HIG1 domain-containing protein</fullName>
    </recommendedName>
</protein>
<evidence type="ECO:0000256" key="1">
    <source>
        <dbReference type="ARBA" id="ARBA00002584"/>
    </source>
</evidence>
<evidence type="ECO:0000259" key="11">
    <source>
        <dbReference type="PROSITE" id="PS51503"/>
    </source>
</evidence>
<dbReference type="PANTHER" id="PTHR12297">
    <property type="entry name" value="HYPOXIA-INDUCBILE GENE 1 HIG1 -RELATED"/>
    <property type="match status" value="1"/>
</dbReference>
<comment type="similarity">
    <text evidence="3">Belongs to the RCF1 family.</text>
</comment>
<organism evidence="12 15">
    <name type="scientific">Phomopsis amygdali</name>
    <name type="common">Fusicoccum amygdali</name>
    <dbReference type="NCBI Taxonomy" id="1214568"/>
    <lineage>
        <taxon>Eukaryota</taxon>
        <taxon>Fungi</taxon>
        <taxon>Dikarya</taxon>
        <taxon>Ascomycota</taxon>
        <taxon>Pezizomycotina</taxon>
        <taxon>Sordariomycetes</taxon>
        <taxon>Sordariomycetidae</taxon>
        <taxon>Diaporthales</taxon>
        <taxon>Diaporthaceae</taxon>
        <taxon>Diaporthe</taxon>
    </lineage>
</organism>
<sequence length="216" mass="24662">MTSPVSGRPLPSSFDENEEFYNESGLQKVLGRMKREPLVPIGCLLTVAAFTNAYRAMRKGDHNQVQRMFRARVIAQGFTVAAMVAGGLYFGAERHKEREQWKMQEQEKADEKRQKWIRELEARDDEEKELKAMMNKRREKKKATTAEAARDNFRAAEAKRLESEAAPAVDDKVNNRTSTWGLGWLSRSKSPTSEDEFRPEDSTTSENRPGSKSSDK</sequence>
<evidence type="ECO:0000256" key="8">
    <source>
        <dbReference type="ARBA" id="ARBA00023136"/>
    </source>
</evidence>
<dbReference type="EMBL" id="JAUJFL010000010">
    <property type="protein sequence ID" value="KAK2596821.1"/>
    <property type="molecule type" value="Genomic_DNA"/>
</dbReference>
<evidence type="ECO:0000256" key="10">
    <source>
        <dbReference type="SAM" id="Phobius"/>
    </source>
</evidence>
<evidence type="ECO:0000256" key="5">
    <source>
        <dbReference type="ARBA" id="ARBA00022692"/>
    </source>
</evidence>
<gene>
    <name evidence="13" type="ORF">N8I77_009880</name>
    <name evidence="14" type="ORF">N8I77_009881</name>
    <name evidence="12" type="ORF">N8I77_012714</name>
</gene>
<keyword evidence="6 10" id="KW-1133">Transmembrane helix</keyword>
<evidence type="ECO:0000256" key="7">
    <source>
        <dbReference type="ARBA" id="ARBA00023128"/>
    </source>
</evidence>
<evidence type="ECO:0000313" key="15">
    <source>
        <dbReference type="Proteomes" id="UP001265746"/>
    </source>
</evidence>
<keyword evidence="15" id="KW-1185">Reference proteome</keyword>
<reference evidence="12" key="1">
    <citation type="submission" date="2023-06" db="EMBL/GenBank/DDBJ databases">
        <authorList>
            <person name="Noh H."/>
        </authorList>
    </citation>
    <scope>NUCLEOTIDE SEQUENCE</scope>
    <source>
        <strain evidence="12">DUCC20226</strain>
    </source>
</reference>
<evidence type="ECO:0000256" key="9">
    <source>
        <dbReference type="SAM" id="MobiDB-lite"/>
    </source>
</evidence>
<proteinExistence type="inferred from homology"/>
<feature type="transmembrane region" description="Helical" evidence="10">
    <location>
        <begin position="38"/>
        <end position="57"/>
    </location>
</feature>
<keyword evidence="7" id="KW-0496">Mitochondrion</keyword>
<evidence type="ECO:0000256" key="4">
    <source>
        <dbReference type="ARBA" id="ARBA00011565"/>
    </source>
</evidence>
<dbReference type="InterPro" id="IPR050355">
    <property type="entry name" value="RCF1"/>
</dbReference>
<feature type="domain" description="HIG1" evidence="11">
    <location>
        <begin position="10"/>
        <end position="101"/>
    </location>
</feature>
<evidence type="ECO:0000313" key="14">
    <source>
        <dbReference type="EMBL" id="KAK2600340.1"/>
    </source>
</evidence>
<evidence type="ECO:0000256" key="2">
    <source>
        <dbReference type="ARBA" id="ARBA00004325"/>
    </source>
</evidence>
<accession>A0AAD9S1J0</accession>
<dbReference type="EMBL" id="JAUJFL010000006">
    <property type="protein sequence ID" value="KAK2600340.1"/>
    <property type="molecule type" value="Genomic_DNA"/>
</dbReference>
<evidence type="ECO:0000256" key="6">
    <source>
        <dbReference type="ARBA" id="ARBA00022989"/>
    </source>
</evidence>
<evidence type="ECO:0000313" key="13">
    <source>
        <dbReference type="EMBL" id="KAK2600339.1"/>
    </source>
</evidence>
<dbReference type="GO" id="GO:0031966">
    <property type="term" value="C:mitochondrial membrane"/>
    <property type="evidence" value="ECO:0007669"/>
    <property type="project" value="UniProtKB-SubCell"/>
</dbReference>
<dbReference type="AlphaFoldDB" id="A0AAD9S1J0"/>
<dbReference type="InterPro" id="IPR007667">
    <property type="entry name" value="Hypoxia_induced_domain"/>
</dbReference>
<feature type="compositionally biased region" description="Basic and acidic residues" evidence="9">
    <location>
        <begin position="142"/>
        <end position="174"/>
    </location>
</feature>
<comment type="subunit">
    <text evidence="4">Associates with the respiratory chain complex III/complex IV supercomplex.</text>
</comment>
<dbReference type="Pfam" id="PF04588">
    <property type="entry name" value="HIG_1_N"/>
    <property type="match status" value="1"/>
</dbReference>
<feature type="region of interest" description="Disordered" evidence="9">
    <location>
        <begin position="134"/>
        <end position="216"/>
    </location>
</feature>
<evidence type="ECO:0000313" key="12">
    <source>
        <dbReference type="EMBL" id="KAK2596821.1"/>
    </source>
</evidence>
<comment type="subcellular location">
    <subcellularLocation>
        <location evidence="2">Mitochondrion membrane</location>
    </subcellularLocation>
</comment>
<feature type="compositionally biased region" description="Polar residues" evidence="9">
    <location>
        <begin position="202"/>
        <end position="216"/>
    </location>
</feature>
<dbReference type="PROSITE" id="PS51503">
    <property type="entry name" value="HIG1"/>
    <property type="match status" value="1"/>
</dbReference>
<comment type="function">
    <text evidence="1">Cytochrome c oxidase subunit which plays a role in assembly of respiratory supercomplexes.</text>
</comment>
<dbReference type="Proteomes" id="UP001265746">
    <property type="component" value="Unassembled WGS sequence"/>
</dbReference>
<dbReference type="EMBL" id="JAUJFL010000006">
    <property type="protein sequence ID" value="KAK2600339.1"/>
    <property type="molecule type" value="Genomic_DNA"/>
</dbReference>
<name>A0AAD9S1J0_PHOAM</name>
<comment type="caution">
    <text evidence="12">The sequence shown here is derived from an EMBL/GenBank/DDBJ whole genome shotgun (WGS) entry which is preliminary data.</text>
</comment>
<dbReference type="PANTHER" id="PTHR12297:SF3">
    <property type="entry name" value="HIG1 DOMAIN FAMILY MEMBER 1A"/>
    <property type="match status" value="1"/>
</dbReference>
<feature type="transmembrane region" description="Helical" evidence="10">
    <location>
        <begin position="69"/>
        <end position="92"/>
    </location>
</feature>
<evidence type="ECO:0000256" key="3">
    <source>
        <dbReference type="ARBA" id="ARBA00009366"/>
    </source>
</evidence>
<dbReference type="Gene3D" id="6.10.140.1320">
    <property type="match status" value="1"/>
</dbReference>